<dbReference type="InterPro" id="IPR032342">
    <property type="entry name" value="DUF4861"/>
</dbReference>
<keyword evidence="3" id="KW-1185">Reference proteome</keyword>
<proteinExistence type="predicted"/>
<dbReference type="PANTHER" id="PTHR33886">
    <property type="entry name" value="UNSATURATED RHAMNOGALACTURONAN HYDROLASE (EUROFUNG)"/>
    <property type="match status" value="1"/>
</dbReference>
<accession>A0ABT5HI90</accession>
<dbReference type="Proteomes" id="UP001218579">
    <property type="component" value="Unassembled WGS sequence"/>
</dbReference>
<comment type="caution">
    <text evidence="2">The sequence shown here is derived from an EMBL/GenBank/DDBJ whole genome shotgun (WGS) entry which is preliminary data.</text>
</comment>
<dbReference type="InterPro" id="IPR052043">
    <property type="entry name" value="PolySaccharide_Degr_Enz"/>
</dbReference>
<keyword evidence="1 2" id="KW-0378">Hydrolase</keyword>
<name>A0ABT5HI90_9CAUL</name>
<dbReference type="SUPFAM" id="SSF48208">
    <property type="entry name" value="Six-hairpin glycosidases"/>
    <property type="match status" value="1"/>
</dbReference>
<dbReference type="EMBL" id="JAQQKV010000001">
    <property type="protein sequence ID" value="MDC7675964.1"/>
    <property type="molecule type" value="Genomic_DNA"/>
</dbReference>
<sequence>MTSTAIAAPKPSEQTKAIPYKRAEVIALAEKVADYQLATMAGGFVPLNASGDTPHKTGWVQGALFVGLTDLADRSDNPIYKQTIIARGMGNKWQLGSRTYHADDHVIGQSYLWASRNGAGSAAIAPLKERFDRILAHPPTVGLEHRDYSDPRGVDCDQRWCWSDAIFMAPAAWLELSKLTGDLKYADYAKREFSATTAYLYDKDEHLYYRDSRFFNRRGPSGEKVFWSRGDGWVHAGLARMIPLLPEGDPGRVEMETVFKEMSAKLIQIQKPDGYWSPSLLADPATSRPESSGTGFFTYGLAWGIKAGLLDRKTYEPAVRKGWTALTRSVHPDGKLGYVQPVGDRPENVSYDDTQFYGVGAFLLAATAVADLDLKPGKDLTVPSASAPRAQAVLNVQQGGTLKDNRLQGGTFKLMDSYAVPADHFLHDGLMAFEGLGWESDLIGYRIYLDERMAIDIFGKRTPDAVLHTLGKGADDYHDMAPWGMDIFKVGNTVGLGSVGRLRDNKAVQLGKSAISVRVIGNDPAQAITEVKNADLDGGKTDLTTQFSIRSGSALTRVSAKATGAGDPFVTGVIKHPGVTVITSDADPNGWAYVATWGKQSLVNDDLGIAVFYKPAAVTGAPSDDGASLYVTFKDPKLMDYAFGAAWVQDRQGVGSLEDFRSWLNERRVELSSQ</sequence>
<evidence type="ECO:0000313" key="2">
    <source>
        <dbReference type="EMBL" id="MDC7675964.1"/>
    </source>
</evidence>
<protein>
    <submittedName>
        <fullName evidence="2">Glycoside hydrolase family 88 protein</fullName>
    </submittedName>
</protein>
<evidence type="ECO:0000256" key="1">
    <source>
        <dbReference type="ARBA" id="ARBA00022801"/>
    </source>
</evidence>
<dbReference type="Pfam" id="PF16153">
    <property type="entry name" value="DUF4861"/>
    <property type="match status" value="1"/>
</dbReference>
<dbReference type="PANTHER" id="PTHR33886:SF8">
    <property type="entry name" value="UNSATURATED RHAMNOGALACTURONAN HYDROLASE (EUROFUNG)"/>
    <property type="match status" value="1"/>
</dbReference>
<dbReference type="InterPro" id="IPR008928">
    <property type="entry name" value="6-hairpin_glycosidase_sf"/>
</dbReference>
<gene>
    <name evidence="2" type="ORF">PQU98_07480</name>
</gene>
<organism evidence="2 3">
    <name type="scientific">Asticcacaulis machinosus</name>
    <dbReference type="NCBI Taxonomy" id="2984211"/>
    <lineage>
        <taxon>Bacteria</taxon>
        <taxon>Pseudomonadati</taxon>
        <taxon>Pseudomonadota</taxon>
        <taxon>Alphaproteobacteria</taxon>
        <taxon>Caulobacterales</taxon>
        <taxon>Caulobacteraceae</taxon>
        <taxon>Asticcacaulis</taxon>
    </lineage>
</organism>
<reference evidence="2 3" key="1">
    <citation type="submission" date="2023-01" db="EMBL/GenBank/DDBJ databases">
        <title>Novel species of the genus Asticcacaulis isolated from rivers.</title>
        <authorList>
            <person name="Lu H."/>
        </authorList>
    </citation>
    <scope>NUCLEOTIDE SEQUENCE [LARGE SCALE GENOMIC DNA]</scope>
    <source>
        <strain evidence="2 3">LKC15W</strain>
    </source>
</reference>
<dbReference type="InterPro" id="IPR012341">
    <property type="entry name" value="6hp_glycosidase-like_sf"/>
</dbReference>
<dbReference type="GO" id="GO:0016787">
    <property type="term" value="F:hydrolase activity"/>
    <property type="evidence" value="ECO:0007669"/>
    <property type="project" value="UniProtKB-KW"/>
</dbReference>
<evidence type="ECO:0000313" key="3">
    <source>
        <dbReference type="Proteomes" id="UP001218579"/>
    </source>
</evidence>
<dbReference type="RefSeq" id="WP_272744279.1">
    <property type="nucleotide sequence ID" value="NZ_JAQQKV010000001.1"/>
</dbReference>
<dbReference type="InterPro" id="IPR010905">
    <property type="entry name" value="Glyco_hydro_88"/>
</dbReference>
<dbReference type="Gene3D" id="1.50.10.10">
    <property type="match status" value="1"/>
</dbReference>
<dbReference type="Pfam" id="PF07470">
    <property type="entry name" value="Glyco_hydro_88"/>
    <property type="match status" value="1"/>
</dbReference>